<dbReference type="InterPro" id="IPR027417">
    <property type="entry name" value="P-loop_NTPase"/>
</dbReference>
<proteinExistence type="inferred from homology"/>
<dbReference type="FunFam" id="3.40.50.300:FF:000356">
    <property type="entry name" value="DNA repair protein RecN"/>
    <property type="match status" value="1"/>
</dbReference>
<evidence type="ECO:0000313" key="11">
    <source>
        <dbReference type="EMBL" id="RDI44452.1"/>
    </source>
</evidence>
<dbReference type="GO" id="GO:0006281">
    <property type="term" value="P:DNA repair"/>
    <property type="evidence" value="ECO:0007669"/>
    <property type="project" value="UniProtKB-KW"/>
</dbReference>
<evidence type="ECO:0000313" key="12">
    <source>
        <dbReference type="Proteomes" id="UP000255355"/>
    </source>
</evidence>
<evidence type="ECO:0000256" key="1">
    <source>
        <dbReference type="ARBA" id="ARBA00003618"/>
    </source>
</evidence>
<evidence type="ECO:0000256" key="6">
    <source>
        <dbReference type="ARBA" id="ARBA00022840"/>
    </source>
</evidence>
<dbReference type="InterPro" id="IPR004604">
    <property type="entry name" value="DNA_recomb/repair_RecN"/>
</dbReference>
<dbReference type="SUPFAM" id="SSF52540">
    <property type="entry name" value="P-loop containing nucleoside triphosphate hydrolases"/>
    <property type="match status" value="2"/>
</dbReference>
<gene>
    <name evidence="11" type="ORF">DFR68_11769</name>
</gene>
<dbReference type="InterPro" id="IPR003395">
    <property type="entry name" value="RecF/RecN/SMC_N"/>
</dbReference>
<keyword evidence="4" id="KW-0547">Nucleotide-binding</keyword>
<dbReference type="CDD" id="cd03241">
    <property type="entry name" value="ABC_RecN"/>
    <property type="match status" value="1"/>
</dbReference>
<dbReference type="GO" id="GO:0043590">
    <property type="term" value="C:bacterial nucleoid"/>
    <property type="evidence" value="ECO:0007669"/>
    <property type="project" value="TreeGrafter"/>
</dbReference>
<comment type="caution">
    <text evidence="11">The sequence shown here is derived from an EMBL/GenBank/DDBJ whole genome shotgun (WGS) entry which is preliminary data.</text>
</comment>
<dbReference type="PANTHER" id="PTHR11059">
    <property type="entry name" value="DNA REPAIR PROTEIN RECN"/>
    <property type="match status" value="1"/>
</dbReference>
<accession>A0A370GL02</accession>
<evidence type="ECO:0000256" key="5">
    <source>
        <dbReference type="ARBA" id="ARBA00022763"/>
    </source>
</evidence>
<sequence>MLTEIRIDGLGVISTATAQFHEGLTCLTGETGAGKTMVVTSLHLLGGARADAGRVRQGAARAVVEGRFTVEDVHDGARDEVAKVLESAGAQRDDDGSVIAVRTVGSDGRSRAHLGGRGVPAAVLGDFTAPLLTVHGQNDQLRLQRPEQQLRALDQFAGGPMDGLLRKYQLARRTWLQARDELLERTARGRELALEADRLKYSLDEIDAIAPEPGEDERIVAEVRRLSDLDSLREAATAAHDALAGPADAPGEGAGALDLLGTARARLDSAEDRALGDLSPRLGEAISVVADLTTELSTYLSDLPSDPSALDSLLNRQAELKTLTRKYAPDIDGVLAWAVDARGRLDSLDVSDEALAALRKEVEAGAEQVCETAKKLTAARTKAAKKLAAAVSSELSGLAMGRAKLEVVVRPMPAAAGDAAPITVGGKELHAGSAGVDEVEFRLSAHSGAQSLPLSKSASGGELSRVMLALEVVLASSEHGTTMVFDEVDAGVGGRAAVEIGRRLARLARTHQVIVVTHLPQVAAFADTHLVVDKVDDGKGVNSGVHALATDERVKELARMLAGLDDTETGRAHAEELLETARAEKGSAEPAAS</sequence>
<keyword evidence="5 9" id="KW-0227">DNA damage</keyword>
<keyword evidence="6" id="KW-0067">ATP-binding</keyword>
<reference evidence="11 12" key="1">
    <citation type="submission" date="2018-07" db="EMBL/GenBank/DDBJ databases">
        <title>Genomic Encyclopedia of Type Strains, Phase IV (KMG-IV): sequencing the most valuable type-strain genomes for metagenomic binning, comparative biology and taxonomic classification.</title>
        <authorList>
            <person name="Goeker M."/>
        </authorList>
    </citation>
    <scope>NUCLEOTIDE SEQUENCE [LARGE SCALE GENOMIC DNA]</scope>
    <source>
        <strain evidence="11 12">DSM 44952</strain>
    </source>
</reference>
<dbReference type="STRING" id="1210089.GCA_001613165_05317"/>
<keyword evidence="7 9" id="KW-0234">DNA repair</keyword>
<dbReference type="PIRSF" id="PIRSF003128">
    <property type="entry name" value="RecN"/>
    <property type="match status" value="1"/>
</dbReference>
<organism evidence="11 12">
    <name type="scientific">Nocardia mexicana</name>
    <dbReference type="NCBI Taxonomy" id="279262"/>
    <lineage>
        <taxon>Bacteria</taxon>
        <taxon>Bacillati</taxon>
        <taxon>Actinomycetota</taxon>
        <taxon>Actinomycetes</taxon>
        <taxon>Mycobacteriales</taxon>
        <taxon>Nocardiaceae</taxon>
        <taxon>Nocardia</taxon>
    </lineage>
</organism>
<dbReference type="PANTHER" id="PTHR11059:SF0">
    <property type="entry name" value="DNA REPAIR PROTEIN RECN"/>
    <property type="match status" value="1"/>
</dbReference>
<evidence type="ECO:0000256" key="4">
    <source>
        <dbReference type="ARBA" id="ARBA00022741"/>
    </source>
</evidence>
<evidence type="ECO:0000256" key="3">
    <source>
        <dbReference type="ARBA" id="ARBA00021315"/>
    </source>
</evidence>
<evidence type="ECO:0000256" key="9">
    <source>
        <dbReference type="PIRNR" id="PIRNR003128"/>
    </source>
</evidence>
<dbReference type="AlphaFoldDB" id="A0A370GL02"/>
<dbReference type="GO" id="GO:0006310">
    <property type="term" value="P:DNA recombination"/>
    <property type="evidence" value="ECO:0007669"/>
    <property type="project" value="InterPro"/>
</dbReference>
<evidence type="ECO:0000256" key="8">
    <source>
        <dbReference type="ARBA" id="ARBA00033408"/>
    </source>
</evidence>
<dbReference type="NCBIfam" id="TIGR00634">
    <property type="entry name" value="recN"/>
    <property type="match status" value="1"/>
</dbReference>
<dbReference type="EMBL" id="QQAZ01000017">
    <property type="protein sequence ID" value="RDI44452.1"/>
    <property type="molecule type" value="Genomic_DNA"/>
</dbReference>
<keyword evidence="12" id="KW-1185">Reference proteome</keyword>
<dbReference type="Pfam" id="PF02463">
    <property type="entry name" value="SMC_N"/>
    <property type="match status" value="1"/>
</dbReference>
<evidence type="ECO:0000259" key="10">
    <source>
        <dbReference type="Pfam" id="PF02463"/>
    </source>
</evidence>
<dbReference type="GO" id="GO:0005524">
    <property type="term" value="F:ATP binding"/>
    <property type="evidence" value="ECO:0007669"/>
    <property type="project" value="UniProtKB-KW"/>
</dbReference>
<feature type="domain" description="RecF/RecN/SMC N-terminal" evidence="10">
    <location>
        <begin position="2"/>
        <end position="538"/>
    </location>
</feature>
<comment type="function">
    <text evidence="1 9">May be involved in recombinational repair of damaged DNA.</text>
</comment>
<comment type="similarity">
    <text evidence="2 9">Belongs to the RecN family.</text>
</comment>
<evidence type="ECO:0000256" key="2">
    <source>
        <dbReference type="ARBA" id="ARBA00009441"/>
    </source>
</evidence>
<dbReference type="Proteomes" id="UP000255355">
    <property type="component" value="Unassembled WGS sequence"/>
</dbReference>
<evidence type="ECO:0000256" key="7">
    <source>
        <dbReference type="ARBA" id="ARBA00023204"/>
    </source>
</evidence>
<dbReference type="RefSeq" id="WP_068025109.1">
    <property type="nucleotide sequence ID" value="NZ_QQAZ01000017.1"/>
</dbReference>
<dbReference type="OrthoDB" id="9806954at2"/>
<dbReference type="GO" id="GO:0009432">
    <property type="term" value="P:SOS response"/>
    <property type="evidence" value="ECO:0007669"/>
    <property type="project" value="TreeGrafter"/>
</dbReference>
<protein>
    <recommendedName>
        <fullName evidence="3 9">DNA repair protein RecN</fullName>
    </recommendedName>
    <alternativeName>
        <fullName evidence="8 9">Recombination protein N</fullName>
    </alternativeName>
</protein>
<dbReference type="Gene3D" id="3.40.50.300">
    <property type="entry name" value="P-loop containing nucleotide triphosphate hydrolases"/>
    <property type="match status" value="2"/>
</dbReference>
<name>A0A370GL02_9NOCA</name>